<dbReference type="SUPFAM" id="SSF51726">
    <property type="entry name" value="UROD/MetE-like"/>
    <property type="match status" value="1"/>
</dbReference>
<dbReference type="EMBL" id="SOIZ01000114">
    <property type="protein sequence ID" value="TET63263.1"/>
    <property type="molecule type" value="Genomic_DNA"/>
</dbReference>
<dbReference type="Gene3D" id="3.20.20.210">
    <property type="match status" value="1"/>
</dbReference>
<protein>
    <recommendedName>
        <fullName evidence="3">Uroporphyrinogen decarboxylase (URO-D) domain-containing protein</fullName>
    </recommendedName>
</protein>
<comment type="caution">
    <text evidence="1">The sequence shown here is derived from an EMBL/GenBank/DDBJ whole genome shotgun (WGS) entry which is preliminary data.</text>
</comment>
<dbReference type="InterPro" id="IPR052024">
    <property type="entry name" value="Methanogen_methyltrans"/>
</dbReference>
<name>A0A523W8C0_UNCAE</name>
<feature type="non-terminal residue" evidence="1">
    <location>
        <position position="331"/>
    </location>
</feature>
<dbReference type="PANTHER" id="PTHR47099">
    <property type="entry name" value="METHYLCOBAMIDE:COM METHYLTRANSFERASE MTBA"/>
    <property type="match status" value="1"/>
</dbReference>
<dbReference type="AlphaFoldDB" id="A0A523W8C0"/>
<proteinExistence type="predicted"/>
<evidence type="ECO:0000313" key="1">
    <source>
        <dbReference type="EMBL" id="TET63263.1"/>
    </source>
</evidence>
<organism evidence="1 2">
    <name type="scientific">Aerophobetes bacterium</name>
    <dbReference type="NCBI Taxonomy" id="2030807"/>
    <lineage>
        <taxon>Bacteria</taxon>
        <taxon>Candidatus Aerophobota</taxon>
    </lineage>
</organism>
<evidence type="ECO:0008006" key="3">
    <source>
        <dbReference type="Google" id="ProtNLM"/>
    </source>
</evidence>
<dbReference type="Proteomes" id="UP000319130">
    <property type="component" value="Unassembled WGS sequence"/>
</dbReference>
<sequence>MTSRERVLMALDHQEPDRVPIQDSVWTATIERWHREGLSRNVSPAEYFGFELVSFEPDTSPRFPVKIIEENDNYLVATTPFGGMRRNHKDYSTTPEIIDYPCRNKKDWERIKERLVPGPDRVDWEGKWLTHLSFTSSAEDELHRDSVLKTSRLEWPRGLKGCRKAQRDGRFICYKAMVGYGKIQSYVASERLLMAIATEPDWVKDMYETDARLVIQMHEIMKEGGFQFDGVWLSCDLGYRNGLLFSPHHFEEQLRPTFQNLFDYFNGEKLPVILHSCGCVKELIPFFIEDGLTCLHPLEVKAGMDLIELKKDFGASVRGGSPGTTLGISSL</sequence>
<accession>A0A523W8C0</accession>
<reference evidence="1 2" key="1">
    <citation type="submission" date="2019-03" db="EMBL/GenBank/DDBJ databases">
        <title>Metabolic potential of uncultured bacteria and archaea associated with petroleum seepage in deep-sea sediments.</title>
        <authorList>
            <person name="Dong X."/>
            <person name="Hubert C."/>
        </authorList>
    </citation>
    <scope>NUCLEOTIDE SEQUENCE [LARGE SCALE GENOMIC DNA]</scope>
    <source>
        <strain evidence="1">E29_bin52</strain>
    </source>
</reference>
<gene>
    <name evidence="1" type="ORF">E3J48_02765</name>
</gene>
<dbReference type="InterPro" id="IPR038071">
    <property type="entry name" value="UROD/MetE-like_sf"/>
</dbReference>
<evidence type="ECO:0000313" key="2">
    <source>
        <dbReference type="Proteomes" id="UP000319130"/>
    </source>
</evidence>
<dbReference type="PANTHER" id="PTHR47099:SF1">
    <property type="entry name" value="METHYLCOBAMIDE:COM METHYLTRANSFERASE MTBA"/>
    <property type="match status" value="1"/>
</dbReference>